<evidence type="ECO:0000259" key="3">
    <source>
        <dbReference type="PROSITE" id="PS50102"/>
    </source>
</evidence>
<keyword evidence="1" id="KW-0694">RNA-binding</keyword>
<evidence type="ECO:0000313" key="5">
    <source>
        <dbReference type="Proteomes" id="UP000054144"/>
    </source>
</evidence>
<feature type="region of interest" description="Disordered" evidence="2">
    <location>
        <begin position="670"/>
        <end position="749"/>
    </location>
</feature>
<feature type="domain" description="RRM" evidence="3">
    <location>
        <begin position="49"/>
        <end position="131"/>
    </location>
</feature>
<dbReference type="PROSITE" id="PS50102">
    <property type="entry name" value="RRM"/>
    <property type="match status" value="2"/>
</dbReference>
<evidence type="ECO:0000256" key="2">
    <source>
        <dbReference type="SAM" id="MobiDB-lite"/>
    </source>
</evidence>
<keyword evidence="5" id="KW-1185">Reference proteome</keyword>
<gene>
    <name evidence="4" type="ORF">FISHEDRAFT_70880</name>
</gene>
<dbReference type="OrthoDB" id="410044at2759"/>
<feature type="compositionally biased region" description="Pro residues" evidence="2">
    <location>
        <begin position="733"/>
        <end position="744"/>
    </location>
</feature>
<dbReference type="InterPro" id="IPR012677">
    <property type="entry name" value="Nucleotide-bd_a/b_plait_sf"/>
</dbReference>
<reference evidence="4 5" key="1">
    <citation type="journal article" date="2015" name="Fungal Genet. Biol.">
        <title>Evolution of novel wood decay mechanisms in Agaricales revealed by the genome sequences of Fistulina hepatica and Cylindrobasidium torrendii.</title>
        <authorList>
            <person name="Floudas D."/>
            <person name="Held B.W."/>
            <person name="Riley R."/>
            <person name="Nagy L.G."/>
            <person name="Koehler G."/>
            <person name="Ransdell A.S."/>
            <person name="Younus H."/>
            <person name="Chow J."/>
            <person name="Chiniquy J."/>
            <person name="Lipzen A."/>
            <person name="Tritt A."/>
            <person name="Sun H."/>
            <person name="Haridas S."/>
            <person name="LaButti K."/>
            <person name="Ohm R.A."/>
            <person name="Kues U."/>
            <person name="Blanchette R.A."/>
            <person name="Grigoriev I.V."/>
            <person name="Minto R.E."/>
            <person name="Hibbett D.S."/>
        </authorList>
    </citation>
    <scope>NUCLEOTIDE SEQUENCE [LARGE SCALE GENOMIC DNA]</scope>
    <source>
        <strain evidence="4 5">ATCC 64428</strain>
    </source>
</reference>
<dbReference type="Proteomes" id="UP000054144">
    <property type="component" value="Unassembled WGS sequence"/>
</dbReference>
<feature type="compositionally biased region" description="Polar residues" evidence="2">
    <location>
        <begin position="348"/>
        <end position="379"/>
    </location>
</feature>
<dbReference type="Pfam" id="PF00076">
    <property type="entry name" value="RRM_1"/>
    <property type="match status" value="2"/>
</dbReference>
<dbReference type="InterPro" id="IPR035979">
    <property type="entry name" value="RBD_domain_sf"/>
</dbReference>
<evidence type="ECO:0000256" key="1">
    <source>
        <dbReference type="PROSITE-ProRule" id="PRU00176"/>
    </source>
</evidence>
<dbReference type="Gene3D" id="3.30.70.330">
    <property type="match status" value="2"/>
</dbReference>
<feature type="region of interest" description="Disordered" evidence="2">
    <location>
        <begin position="348"/>
        <end position="392"/>
    </location>
</feature>
<feature type="compositionally biased region" description="Basic and acidic residues" evidence="2">
    <location>
        <begin position="693"/>
        <end position="704"/>
    </location>
</feature>
<dbReference type="InterPro" id="IPR050907">
    <property type="entry name" value="SRSF"/>
</dbReference>
<dbReference type="GO" id="GO:0003723">
    <property type="term" value="F:RNA binding"/>
    <property type="evidence" value="ECO:0007669"/>
    <property type="project" value="UniProtKB-UniRule"/>
</dbReference>
<dbReference type="AlphaFoldDB" id="A0A0D7AI29"/>
<dbReference type="EMBL" id="KN881666">
    <property type="protein sequence ID" value="KIY51237.1"/>
    <property type="molecule type" value="Genomic_DNA"/>
</dbReference>
<protein>
    <recommendedName>
        <fullName evidence="3">RRM domain-containing protein</fullName>
    </recommendedName>
</protein>
<evidence type="ECO:0000313" key="4">
    <source>
        <dbReference type="EMBL" id="KIY51237.1"/>
    </source>
</evidence>
<feature type="compositionally biased region" description="Polar residues" evidence="2">
    <location>
        <begin position="708"/>
        <end position="717"/>
    </location>
</feature>
<proteinExistence type="predicted"/>
<dbReference type="SMART" id="SM00360">
    <property type="entry name" value="RRM"/>
    <property type="match status" value="2"/>
</dbReference>
<name>A0A0D7AI29_9AGAR</name>
<feature type="compositionally biased region" description="Basic residues" evidence="2">
    <location>
        <begin position="996"/>
        <end position="1006"/>
    </location>
</feature>
<dbReference type="SUPFAM" id="SSF54928">
    <property type="entry name" value="RNA-binding domain, RBD"/>
    <property type="match status" value="2"/>
</dbReference>
<feature type="domain" description="RRM" evidence="3">
    <location>
        <begin position="543"/>
        <end position="623"/>
    </location>
</feature>
<sequence length="1037" mass="113222">MRSRAWGSRFDALATGASSGSLNAGHYYKNGPADGNIKRNGSEKMPHDASVFVGSLPTNIDQSELAHLLSEHLSEHAEVKNVKVVRDAKGGVCAFVQCENATAAANLIRTLHSMVPKPFMGRLLRYEPARAFRTLLISYRVPRQIVPTVGTSTQPEQPQTIELDLPYAMRLWKPHNTKFHQLAYNAEAVDVEHRINTVVQQSHVASPDESAVYLQPVPFDAETIKTLACHFGPLETFEPYSDDAEGARAKAADRDDDVELEELVSTYPAPHDGPRKDGMDPCCFQIKWSHRDDCVSALVTLRRVPHLTVTWAHQPQQGVIDRAPYHHNHQLTTNNTTPYPLHVLQRGQQIPSGTSPGSFHLQNSPGLANISYRESTSDGSEALYGPLPDSDNVSDKLEWSEVDFPPLSDHKPGPKASDMEDIGAKFPLKSREHVLSPLYIAPKTTGNTDLGGYADDERASDVPPTPALGMSPITPKTPGVHFPVTPLTPNLNLNSLNLKDYAGQGDIRGRFEHHKDDHISGLLNRYEHPGDSARTSDRELDPTTLFVGGLEMYGPDSWDEGKIEQVFSCYGGLESVKLVRPANSRAAFAFVKFDNTESPLQAIKEEHNRVYDGRAIRVQLRDCNPPRSPWKQRGRAKPMQHFSALQYCDSTEEPYGQHCAMVHAREESSGFSASADTSVKDSDDTHIVPSTSGEEHLAEDRAADDTEPSFNPDQSADATAARSELGDWFEDVPSPPNFTPPPSSLPAALPTAVPQQPAATPYFMPAGGYFPPPPWMAPYAPHMPYPIPYYGPYPGTVPPHPATPQSFASPIGSDASGPTVSHPAWPGTVGTYGPFMPYPAYFPRPDQVMTSGSGPAGTATTGLSQAPLMPTGFIQNEQGTLIPVYQPEALDQYISTSYNAARPSANTPPQPAWNQFIPGCSFTTPAPGTPHIPTNLPRPLRPTHWTPTQPAAPCFVPSTLPNTHGSGPPAHRYPDGVNNLPPRRHLRKDLNGQRGPHGRGFGHRQNRGGSPETHGNVRGATSLHVGGEWNSWNGSRR</sequence>
<feature type="region of interest" description="Disordered" evidence="2">
    <location>
        <begin position="964"/>
        <end position="1037"/>
    </location>
</feature>
<dbReference type="PANTHER" id="PTHR23147">
    <property type="entry name" value="SERINE/ARGININE RICH SPLICING FACTOR"/>
    <property type="match status" value="1"/>
</dbReference>
<organism evidence="4 5">
    <name type="scientific">Fistulina hepatica ATCC 64428</name>
    <dbReference type="NCBI Taxonomy" id="1128425"/>
    <lineage>
        <taxon>Eukaryota</taxon>
        <taxon>Fungi</taxon>
        <taxon>Dikarya</taxon>
        <taxon>Basidiomycota</taxon>
        <taxon>Agaricomycotina</taxon>
        <taxon>Agaricomycetes</taxon>
        <taxon>Agaricomycetidae</taxon>
        <taxon>Agaricales</taxon>
        <taxon>Fistulinaceae</taxon>
        <taxon>Fistulina</taxon>
    </lineage>
</organism>
<accession>A0A0D7AI29</accession>
<dbReference type="InterPro" id="IPR000504">
    <property type="entry name" value="RRM_dom"/>
</dbReference>